<keyword evidence="5 11" id="KW-0418">Kinase</keyword>
<dbReference type="PANTHER" id="PTHR45998:SF2">
    <property type="entry name" value="SERINE_THREONINE-PROTEIN KINASE 16"/>
    <property type="match status" value="1"/>
</dbReference>
<evidence type="ECO:0000256" key="3">
    <source>
        <dbReference type="ARBA" id="ARBA00022679"/>
    </source>
</evidence>
<dbReference type="GO" id="GO:0005524">
    <property type="term" value="F:ATP binding"/>
    <property type="evidence" value="ECO:0007669"/>
    <property type="project" value="UniProtKB-KW"/>
</dbReference>
<dbReference type="GeneID" id="115875923"/>
<keyword evidence="4" id="KW-0547">Nucleotide-binding</keyword>
<dbReference type="SMART" id="SM00220">
    <property type="entry name" value="S_TKc"/>
    <property type="match status" value="1"/>
</dbReference>
<evidence type="ECO:0000313" key="10">
    <source>
        <dbReference type="Proteomes" id="UP000504635"/>
    </source>
</evidence>
<protein>
    <recommendedName>
        <fullName evidence="1">non-specific serine/threonine protein kinase</fullName>
        <ecNumber evidence="1">2.7.11.1</ecNumber>
    </recommendedName>
</protein>
<dbReference type="InterPro" id="IPR000719">
    <property type="entry name" value="Prot_kinase_dom"/>
</dbReference>
<evidence type="ECO:0000256" key="2">
    <source>
        <dbReference type="ARBA" id="ARBA00022527"/>
    </source>
</evidence>
<evidence type="ECO:0000259" key="9">
    <source>
        <dbReference type="PROSITE" id="PS50011"/>
    </source>
</evidence>
<evidence type="ECO:0000313" key="11">
    <source>
        <dbReference type="RefSeq" id="XP_030747370.1"/>
    </source>
</evidence>
<dbReference type="RefSeq" id="XP_030747370.1">
    <property type="nucleotide sequence ID" value="XM_030891510.1"/>
</dbReference>
<dbReference type="PROSITE" id="PS00108">
    <property type="entry name" value="PROTEIN_KINASE_ST"/>
    <property type="match status" value="1"/>
</dbReference>
<evidence type="ECO:0000256" key="4">
    <source>
        <dbReference type="ARBA" id="ARBA00022741"/>
    </source>
</evidence>
<dbReference type="OrthoDB" id="248923at2759"/>
<dbReference type="PANTHER" id="PTHR45998">
    <property type="entry name" value="SERINE/THREONINE-PROTEIN KINASE 16"/>
    <property type="match status" value="1"/>
</dbReference>
<evidence type="ECO:0000256" key="6">
    <source>
        <dbReference type="ARBA" id="ARBA00022840"/>
    </source>
</evidence>
<gene>
    <name evidence="11" type="primary">LOC115875923</name>
</gene>
<reference evidence="11" key="1">
    <citation type="submission" date="2025-08" db="UniProtKB">
        <authorList>
            <consortium name="RefSeq"/>
        </authorList>
    </citation>
    <scope>IDENTIFICATION</scope>
    <source>
        <tissue evidence="11">Gonads</tissue>
    </source>
</reference>
<dbReference type="EC" id="2.7.11.1" evidence="1"/>
<evidence type="ECO:0000256" key="7">
    <source>
        <dbReference type="ARBA" id="ARBA00047899"/>
    </source>
</evidence>
<sequence>MTIHYVDGYKMNALGLSTLLKMGCLCIRESIDINGIKYVVNERLGEGGFSCVDLVEQTSTKKKFALKRITCHSIEDQKIANQEIMYYKKLKHPNIIQLIDACIKGSADIVVQTTSEAYLLLPYYKRGTLHDYLTVRQSSTNYLDIREVLRLFLDICEAVKYLHNYSPEAIAHRDIKVANVCLTDNMDPILMDLGSCTTAKVQICGVQDAQKLQDLAAERCSMTYRAPELFHVESYCVIDQRTDIWSLGCLLYALLYFKSPYDIIYERGDSVNLAVLSGNIFFPDNTPFPQELHDIITFILKVNSAERPFIEDVIDRVTNFKRQFEFAV</sequence>
<dbReference type="PROSITE" id="PS50011">
    <property type="entry name" value="PROTEIN_KINASE_DOM"/>
    <property type="match status" value="1"/>
</dbReference>
<dbReference type="InterPro" id="IPR052239">
    <property type="entry name" value="Ser/Thr-specific_kinases"/>
</dbReference>
<keyword evidence="10" id="KW-1185">Reference proteome</keyword>
<dbReference type="GO" id="GO:0004674">
    <property type="term" value="F:protein serine/threonine kinase activity"/>
    <property type="evidence" value="ECO:0007669"/>
    <property type="project" value="UniProtKB-KW"/>
</dbReference>
<evidence type="ECO:0000256" key="5">
    <source>
        <dbReference type="ARBA" id="ARBA00022777"/>
    </source>
</evidence>
<dbReference type="InterPro" id="IPR008271">
    <property type="entry name" value="Ser/Thr_kinase_AS"/>
</dbReference>
<dbReference type="CDD" id="cd13986">
    <property type="entry name" value="STKc_16"/>
    <property type="match status" value="1"/>
</dbReference>
<keyword evidence="2" id="KW-0723">Serine/threonine-protein kinase</keyword>
<comment type="catalytic activity">
    <reaction evidence="7">
        <text>L-threonyl-[protein] + ATP = O-phospho-L-threonyl-[protein] + ADP + H(+)</text>
        <dbReference type="Rhea" id="RHEA:46608"/>
        <dbReference type="Rhea" id="RHEA-COMP:11060"/>
        <dbReference type="Rhea" id="RHEA-COMP:11605"/>
        <dbReference type="ChEBI" id="CHEBI:15378"/>
        <dbReference type="ChEBI" id="CHEBI:30013"/>
        <dbReference type="ChEBI" id="CHEBI:30616"/>
        <dbReference type="ChEBI" id="CHEBI:61977"/>
        <dbReference type="ChEBI" id="CHEBI:456216"/>
        <dbReference type="EC" id="2.7.11.1"/>
    </reaction>
</comment>
<evidence type="ECO:0000256" key="1">
    <source>
        <dbReference type="ARBA" id="ARBA00012513"/>
    </source>
</evidence>
<keyword evidence="3" id="KW-0808">Transferase</keyword>
<dbReference type="Proteomes" id="UP000504635">
    <property type="component" value="Unplaced"/>
</dbReference>
<dbReference type="KEGG" id="soy:115875923"/>
<dbReference type="Gene3D" id="1.10.510.10">
    <property type="entry name" value="Transferase(Phosphotransferase) domain 1"/>
    <property type="match status" value="1"/>
</dbReference>
<organism evidence="10 11">
    <name type="scientific">Sitophilus oryzae</name>
    <name type="common">Rice weevil</name>
    <name type="synonym">Curculio oryzae</name>
    <dbReference type="NCBI Taxonomy" id="7048"/>
    <lineage>
        <taxon>Eukaryota</taxon>
        <taxon>Metazoa</taxon>
        <taxon>Ecdysozoa</taxon>
        <taxon>Arthropoda</taxon>
        <taxon>Hexapoda</taxon>
        <taxon>Insecta</taxon>
        <taxon>Pterygota</taxon>
        <taxon>Neoptera</taxon>
        <taxon>Endopterygota</taxon>
        <taxon>Coleoptera</taxon>
        <taxon>Polyphaga</taxon>
        <taxon>Cucujiformia</taxon>
        <taxon>Curculionidae</taxon>
        <taxon>Dryophthorinae</taxon>
        <taxon>Sitophilus</taxon>
    </lineage>
</organism>
<keyword evidence="6" id="KW-0067">ATP-binding</keyword>
<accession>A0A6J2X8S9</accession>
<dbReference type="AlphaFoldDB" id="A0A6J2X8S9"/>
<dbReference type="InParanoid" id="A0A6J2X8S9"/>
<proteinExistence type="predicted"/>
<feature type="domain" description="Protein kinase" evidence="9">
    <location>
        <begin position="38"/>
        <end position="320"/>
    </location>
</feature>
<dbReference type="InterPro" id="IPR011009">
    <property type="entry name" value="Kinase-like_dom_sf"/>
</dbReference>
<dbReference type="FunCoup" id="A0A6J2X8S9">
    <property type="interactions" value="1291"/>
</dbReference>
<evidence type="ECO:0000256" key="8">
    <source>
        <dbReference type="ARBA" id="ARBA00048679"/>
    </source>
</evidence>
<dbReference type="GO" id="GO:0005794">
    <property type="term" value="C:Golgi apparatus"/>
    <property type="evidence" value="ECO:0007669"/>
    <property type="project" value="TreeGrafter"/>
</dbReference>
<dbReference type="SUPFAM" id="SSF56112">
    <property type="entry name" value="Protein kinase-like (PK-like)"/>
    <property type="match status" value="1"/>
</dbReference>
<dbReference type="Pfam" id="PF00069">
    <property type="entry name" value="Pkinase"/>
    <property type="match status" value="1"/>
</dbReference>
<name>A0A6J2X8S9_SITOR</name>
<comment type="catalytic activity">
    <reaction evidence="8">
        <text>L-seryl-[protein] + ATP = O-phospho-L-seryl-[protein] + ADP + H(+)</text>
        <dbReference type="Rhea" id="RHEA:17989"/>
        <dbReference type="Rhea" id="RHEA-COMP:9863"/>
        <dbReference type="Rhea" id="RHEA-COMP:11604"/>
        <dbReference type="ChEBI" id="CHEBI:15378"/>
        <dbReference type="ChEBI" id="CHEBI:29999"/>
        <dbReference type="ChEBI" id="CHEBI:30616"/>
        <dbReference type="ChEBI" id="CHEBI:83421"/>
        <dbReference type="ChEBI" id="CHEBI:456216"/>
        <dbReference type="EC" id="2.7.11.1"/>
    </reaction>
</comment>